<dbReference type="PANTHER" id="PTHR31916:SF28">
    <property type="entry name" value="NEUTRAL_ALKALINE INVERTASE 3, CHLOROPLASTIC"/>
    <property type="match status" value="1"/>
</dbReference>
<evidence type="ECO:0000313" key="7">
    <source>
        <dbReference type="EMBL" id="QCD84772.1"/>
    </source>
</evidence>
<dbReference type="EMBL" id="CP039346">
    <property type="protein sequence ID" value="QCD84772.1"/>
    <property type="molecule type" value="Genomic_DNA"/>
</dbReference>
<keyword evidence="4 6" id="KW-0119">Carbohydrate metabolism</keyword>
<dbReference type="FunFam" id="1.50.10.10:FF:000001">
    <property type="entry name" value="probable alkaline/neutral invertase B"/>
    <property type="match status" value="1"/>
</dbReference>
<dbReference type="PANTHER" id="PTHR31916">
    <property type="match status" value="1"/>
</dbReference>
<keyword evidence="8" id="KW-1185">Reference proteome</keyword>
<dbReference type="SUPFAM" id="SSF48208">
    <property type="entry name" value="Six-hairpin glycosidases"/>
    <property type="match status" value="1"/>
</dbReference>
<name>A0A4D6L8D1_VIGUN</name>
<evidence type="ECO:0000256" key="1">
    <source>
        <dbReference type="ARBA" id="ARBA00000094"/>
    </source>
</evidence>
<evidence type="ECO:0000313" key="8">
    <source>
        <dbReference type="Proteomes" id="UP000501690"/>
    </source>
</evidence>
<comment type="function">
    <text evidence="6">Invertase that cleaves sucrose into glucose and fructose.</text>
</comment>
<dbReference type="Gramene" id="Vigun03g068800.1.v1.2">
    <property type="protein sequence ID" value="Vigun03g068800.1.v1.2"/>
    <property type="gene ID" value="Vigun03g068800.v1.2"/>
</dbReference>
<dbReference type="GO" id="GO:0005987">
    <property type="term" value="P:sucrose catabolic process"/>
    <property type="evidence" value="ECO:0007669"/>
    <property type="project" value="TreeGrafter"/>
</dbReference>
<organism evidence="7 8">
    <name type="scientific">Vigna unguiculata</name>
    <name type="common">Cowpea</name>
    <dbReference type="NCBI Taxonomy" id="3917"/>
    <lineage>
        <taxon>Eukaryota</taxon>
        <taxon>Viridiplantae</taxon>
        <taxon>Streptophyta</taxon>
        <taxon>Embryophyta</taxon>
        <taxon>Tracheophyta</taxon>
        <taxon>Spermatophyta</taxon>
        <taxon>Magnoliopsida</taxon>
        <taxon>eudicotyledons</taxon>
        <taxon>Gunneridae</taxon>
        <taxon>Pentapetalae</taxon>
        <taxon>rosids</taxon>
        <taxon>fabids</taxon>
        <taxon>Fabales</taxon>
        <taxon>Fabaceae</taxon>
        <taxon>Papilionoideae</taxon>
        <taxon>50 kb inversion clade</taxon>
        <taxon>NPAAA clade</taxon>
        <taxon>indigoferoid/millettioid clade</taxon>
        <taxon>Phaseoleae</taxon>
        <taxon>Vigna</taxon>
    </lineage>
</organism>
<dbReference type="Proteomes" id="UP000501690">
    <property type="component" value="Linkage Group LG2"/>
</dbReference>
<accession>A0A4D6L8D1</accession>
<dbReference type="GO" id="GO:0033926">
    <property type="term" value="F:endo-alpha-N-acetylgalactosaminidase activity"/>
    <property type="evidence" value="ECO:0007669"/>
    <property type="project" value="UniProtKB-UniRule"/>
</dbReference>
<dbReference type="AlphaFoldDB" id="A0A4D6L8D1"/>
<proteinExistence type="inferred from homology"/>
<comment type="similarity">
    <text evidence="2 6">Belongs to the glycosyl hydrolase 100 family.</text>
</comment>
<evidence type="ECO:0000256" key="2">
    <source>
        <dbReference type="ARBA" id="ARBA00007671"/>
    </source>
</evidence>
<keyword evidence="3 6" id="KW-0378">Hydrolase</keyword>
<comment type="catalytic activity">
    <reaction evidence="1 6">
        <text>Hydrolysis of terminal non-reducing beta-D-fructofuranoside residues in beta-D-fructofuranosides.</text>
        <dbReference type="EC" id="3.2.1.26"/>
    </reaction>
</comment>
<reference evidence="7 8" key="1">
    <citation type="submission" date="2019-04" db="EMBL/GenBank/DDBJ databases">
        <title>An improved genome assembly and genetic linkage map for asparagus bean, Vigna unguiculata ssp. sesquipedialis.</title>
        <authorList>
            <person name="Xia Q."/>
            <person name="Zhang R."/>
            <person name="Dong Y."/>
        </authorList>
    </citation>
    <scope>NUCLEOTIDE SEQUENCE [LARGE SCALE GENOMIC DNA]</scope>
    <source>
        <tissue evidence="7">Leaf</tissue>
    </source>
</reference>
<evidence type="ECO:0000256" key="4">
    <source>
        <dbReference type="ARBA" id="ARBA00023277"/>
    </source>
</evidence>
<dbReference type="GO" id="GO:0009507">
    <property type="term" value="C:chloroplast"/>
    <property type="evidence" value="ECO:0007669"/>
    <property type="project" value="TreeGrafter"/>
</dbReference>
<gene>
    <name evidence="7" type="ORF">DEO72_LG2g5130</name>
</gene>
<dbReference type="InterPro" id="IPR012341">
    <property type="entry name" value="6hp_glycosidase-like_sf"/>
</dbReference>
<dbReference type="InterPro" id="IPR008928">
    <property type="entry name" value="6-hairpin_glycosidase_sf"/>
</dbReference>
<protein>
    <recommendedName>
        <fullName evidence="6">Alkaline/neutral invertase</fullName>
        <ecNumber evidence="6">3.2.1.26</ecNumber>
    </recommendedName>
</protein>
<dbReference type="Gene3D" id="1.50.10.10">
    <property type="match status" value="1"/>
</dbReference>
<dbReference type="InterPro" id="IPR024746">
    <property type="entry name" value="Glyco_hydro_100"/>
</dbReference>
<evidence type="ECO:0000256" key="3">
    <source>
        <dbReference type="ARBA" id="ARBA00022801"/>
    </source>
</evidence>
<dbReference type="GO" id="GO:0004575">
    <property type="term" value="F:sucrose alpha-glucosidase activity"/>
    <property type="evidence" value="ECO:0007669"/>
    <property type="project" value="TreeGrafter"/>
</dbReference>
<dbReference type="EC" id="3.2.1.26" evidence="6"/>
<evidence type="ECO:0000256" key="6">
    <source>
        <dbReference type="RuleBase" id="RU367047"/>
    </source>
</evidence>
<dbReference type="OrthoDB" id="2014030at2759"/>
<keyword evidence="5 6" id="KW-0326">Glycosidase</keyword>
<dbReference type="Pfam" id="PF12899">
    <property type="entry name" value="Glyco_hydro_100"/>
    <property type="match status" value="1"/>
</dbReference>
<evidence type="ECO:0000256" key="5">
    <source>
        <dbReference type="ARBA" id="ARBA00023295"/>
    </source>
</evidence>
<sequence>MSLCTSKAVFQVLSRTVPQTGYNEPRVNSSDLTLHSRFGVKCMKKRSSRHRDLIVCSSMLQSRLRTHQFQWMGVTLHDHNKTYSRPWLKTCNCQRAESASGVAAGDGNGSRLLNDVETSNSASNVMSTKHILEFEDVQVHQLKQEEILASNVSNGAISDGFDSSMEEEAWDLLRESVVYYCGNPIGTIAAKDPTSSNTLNYDQVFIRDFIPSGIAFLLKGEYDIVRNFILYTLQLQSWEKTMDCHSPGQGLMPASFKVRTVPLDGDDSATEEVLDPDFGEAAIGRVAPVDSGLWWIILLRAYGKCSGDLSVQERVDVQTGIKMILRLCLADGFDMFPTLLVTDGSCMIDRRMGIHGHPLEIQALFYSALLCAREMLTPEDGSADLIRALNNRLVALSFHIREYYWIDMKKLNEIYRYTTEEYSYDAVNKFNIYPDQISPWLVEWMPNKGGYLIGNLQPAHMDFRFFSLGNLWSVVNSLATVEQSHAILDLVEAKWSDLVAEMPFKICYPALEGQEWQIITGSDPKNTPWSYHNAGSWPTLLWQLTVASIKMKRTHIAAKAVEMAERRIARDRWPEYYDTKRSRLIGKQSRLYQTWSIAGYLVAKLLLADPSKANILITEEDSELVNALISANPRGKRGRKNLKQTYIV</sequence>